<dbReference type="PANTHER" id="PTHR43280">
    <property type="entry name" value="ARAC-FAMILY TRANSCRIPTIONAL REGULATOR"/>
    <property type="match status" value="1"/>
</dbReference>
<dbReference type="SMART" id="SM00342">
    <property type="entry name" value="HTH_ARAC"/>
    <property type="match status" value="1"/>
</dbReference>
<evidence type="ECO:0000313" key="5">
    <source>
        <dbReference type="EMBL" id="GMK45408.1"/>
    </source>
</evidence>
<keyword evidence="6" id="KW-1185">Reference proteome</keyword>
<dbReference type="Pfam" id="PF12833">
    <property type="entry name" value="HTH_18"/>
    <property type="match status" value="1"/>
</dbReference>
<evidence type="ECO:0000313" key="6">
    <source>
        <dbReference type="Proteomes" id="UP001285921"/>
    </source>
</evidence>
<organism evidence="5 6">
    <name type="scientific">Paenibacillus glycanilyticus</name>
    <dbReference type="NCBI Taxonomy" id="126569"/>
    <lineage>
        <taxon>Bacteria</taxon>
        <taxon>Bacillati</taxon>
        <taxon>Bacillota</taxon>
        <taxon>Bacilli</taxon>
        <taxon>Bacillales</taxon>
        <taxon>Paenibacillaceae</taxon>
        <taxon>Paenibacillus</taxon>
    </lineage>
</organism>
<evidence type="ECO:0000256" key="1">
    <source>
        <dbReference type="ARBA" id="ARBA00023015"/>
    </source>
</evidence>
<dbReference type="PROSITE" id="PS01124">
    <property type="entry name" value="HTH_ARAC_FAMILY_2"/>
    <property type="match status" value="1"/>
</dbReference>
<proteinExistence type="predicted"/>
<dbReference type="InterPro" id="IPR018060">
    <property type="entry name" value="HTH_AraC"/>
</dbReference>
<evidence type="ECO:0000259" key="4">
    <source>
        <dbReference type="PROSITE" id="PS01124"/>
    </source>
</evidence>
<feature type="domain" description="HTH araC/xylS-type" evidence="4">
    <location>
        <begin position="283"/>
        <end position="380"/>
    </location>
</feature>
<keyword evidence="3" id="KW-0804">Transcription</keyword>
<gene>
    <name evidence="5" type="ORF">PghCCS26_25360</name>
</gene>
<comment type="caution">
    <text evidence="5">The sequence shown here is derived from an EMBL/GenBank/DDBJ whole genome shotgun (WGS) entry which is preliminary data.</text>
</comment>
<dbReference type="SUPFAM" id="SSF46689">
    <property type="entry name" value="Homeodomain-like"/>
    <property type="match status" value="1"/>
</dbReference>
<name>A0ABQ6NKT9_9BACL</name>
<dbReference type="InterPro" id="IPR009057">
    <property type="entry name" value="Homeodomain-like_sf"/>
</dbReference>
<keyword evidence="2" id="KW-0238">DNA-binding</keyword>
<dbReference type="Gene3D" id="1.10.10.60">
    <property type="entry name" value="Homeodomain-like"/>
    <property type="match status" value="2"/>
</dbReference>
<evidence type="ECO:0000256" key="3">
    <source>
        <dbReference type="ARBA" id="ARBA00023163"/>
    </source>
</evidence>
<protein>
    <recommendedName>
        <fullName evidence="4">HTH araC/xylS-type domain-containing protein</fullName>
    </recommendedName>
</protein>
<dbReference type="InterPro" id="IPR020449">
    <property type="entry name" value="Tscrpt_reg_AraC-type_HTH"/>
</dbReference>
<dbReference type="Proteomes" id="UP001285921">
    <property type="component" value="Unassembled WGS sequence"/>
</dbReference>
<keyword evidence="1" id="KW-0805">Transcription regulation</keyword>
<evidence type="ECO:0000256" key="2">
    <source>
        <dbReference type="ARBA" id="ARBA00023125"/>
    </source>
</evidence>
<dbReference type="PRINTS" id="PR00032">
    <property type="entry name" value="HTHARAC"/>
</dbReference>
<accession>A0ABQ6NKT9</accession>
<sequence>MKQGVMERAQTLNDLLPGGSFEAGEMKRRLEECGLHAYYSYPALALFGVSLPEADLWSRRYAVDELYAVIKRHGPDNTAILPDDKGNVGVLFSWDDRESIMKLYGSICKQEHSFNPQLISLGISNPTSQLTSLHHGYEQALFAMKHRFYQNHSQPIYYSSIPEYATDAEYPRDKEDELLHLLTNDSITEQSTRQAVENFYRQLTRTGPLPVKKVVDATLQLLVSLQLRVKYELGQSHLCNTPDMTALMQLNTLEEMTDAVCQAIKGMGGTPCSADSLNRNLIKKAVTLMEEEYDKASLHYVADKVFITPAYLSFLFKSKMGVTFIEHLTRIRITHAKKLLKQTHLRNYEVAERVGYQDSRYFSQIFKKKVGLSPSEFRDAN</sequence>
<dbReference type="RefSeq" id="WP_317980149.1">
    <property type="nucleotide sequence ID" value="NZ_BTCL01000007.1"/>
</dbReference>
<dbReference type="EMBL" id="BTCL01000007">
    <property type="protein sequence ID" value="GMK45408.1"/>
    <property type="molecule type" value="Genomic_DNA"/>
</dbReference>
<reference evidence="5 6" key="1">
    <citation type="submission" date="2023-05" db="EMBL/GenBank/DDBJ databases">
        <title>Draft genome of Paenibacillus sp. CCS26.</title>
        <authorList>
            <person name="Akita H."/>
            <person name="Shinto Y."/>
            <person name="Kimura Z."/>
        </authorList>
    </citation>
    <scope>NUCLEOTIDE SEQUENCE [LARGE SCALE GENOMIC DNA]</scope>
    <source>
        <strain evidence="5 6">CCS26</strain>
    </source>
</reference>
<dbReference type="PANTHER" id="PTHR43280:SF10">
    <property type="entry name" value="REGULATORY PROTEIN POCR"/>
    <property type="match status" value="1"/>
</dbReference>